<evidence type="ECO:0000313" key="1">
    <source>
        <dbReference type="EMBL" id="KAH3804230.1"/>
    </source>
</evidence>
<reference evidence="1" key="2">
    <citation type="submission" date="2020-11" db="EMBL/GenBank/DDBJ databases">
        <authorList>
            <person name="McCartney M.A."/>
            <person name="Auch B."/>
            <person name="Kono T."/>
            <person name="Mallez S."/>
            <person name="Becker A."/>
            <person name="Gohl D.M."/>
            <person name="Silverstein K.A.T."/>
            <person name="Koren S."/>
            <person name="Bechman K.B."/>
            <person name="Herman A."/>
            <person name="Abrahante J.E."/>
            <person name="Garbe J."/>
        </authorList>
    </citation>
    <scope>NUCLEOTIDE SEQUENCE</scope>
    <source>
        <strain evidence="1">Duluth1</strain>
        <tissue evidence="1">Whole animal</tissue>
    </source>
</reference>
<dbReference type="EMBL" id="JAIWYP010000006">
    <property type="protein sequence ID" value="KAH3804230.1"/>
    <property type="molecule type" value="Genomic_DNA"/>
</dbReference>
<evidence type="ECO:0000313" key="2">
    <source>
        <dbReference type="Proteomes" id="UP000828390"/>
    </source>
</evidence>
<accession>A0A9D4JA66</accession>
<organism evidence="1 2">
    <name type="scientific">Dreissena polymorpha</name>
    <name type="common">Zebra mussel</name>
    <name type="synonym">Mytilus polymorpha</name>
    <dbReference type="NCBI Taxonomy" id="45954"/>
    <lineage>
        <taxon>Eukaryota</taxon>
        <taxon>Metazoa</taxon>
        <taxon>Spiralia</taxon>
        <taxon>Lophotrochozoa</taxon>
        <taxon>Mollusca</taxon>
        <taxon>Bivalvia</taxon>
        <taxon>Autobranchia</taxon>
        <taxon>Heteroconchia</taxon>
        <taxon>Euheterodonta</taxon>
        <taxon>Imparidentia</taxon>
        <taxon>Neoheterodontei</taxon>
        <taxon>Myida</taxon>
        <taxon>Dreissenoidea</taxon>
        <taxon>Dreissenidae</taxon>
        <taxon>Dreissena</taxon>
    </lineage>
</organism>
<dbReference type="AlphaFoldDB" id="A0A9D4JA66"/>
<keyword evidence="2" id="KW-1185">Reference proteome</keyword>
<comment type="caution">
    <text evidence="1">The sequence shown here is derived from an EMBL/GenBank/DDBJ whole genome shotgun (WGS) entry which is preliminary data.</text>
</comment>
<protein>
    <submittedName>
        <fullName evidence="1">Uncharacterized protein</fullName>
    </submittedName>
</protein>
<proteinExistence type="predicted"/>
<reference evidence="1" key="1">
    <citation type="journal article" date="2019" name="bioRxiv">
        <title>The Genome of the Zebra Mussel, Dreissena polymorpha: A Resource for Invasive Species Research.</title>
        <authorList>
            <person name="McCartney M.A."/>
            <person name="Auch B."/>
            <person name="Kono T."/>
            <person name="Mallez S."/>
            <person name="Zhang Y."/>
            <person name="Obille A."/>
            <person name="Becker A."/>
            <person name="Abrahante J.E."/>
            <person name="Garbe J."/>
            <person name="Badalamenti J.P."/>
            <person name="Herman A."/>
            <person name="Mangelson H."/>
            <person name="Liachko I."/>
            <person name="Sullivan S."/>
            <person name="Sone E.D."/>
            <person name="Koren S."/>
            <person name="Silverstein K.A.T."/>
            <person name="Beckman K.B."/>
            <person name="Gohl D.M."/>
        </authorList>
    </citation>
    <scope>NUCLEOTIDE SEQUENCE</scope>
    <source>
        <strain evidence="1">Duluth1</strain>
        <tissue evidence="1">Whole animal</tissue>
    </source>
</reference>
<dbReference type="Proteomes" id="UP000828390">
    <property type="component" value="Unassembled WGS sequence"/>
</dbReference>
<sequence>MSPKTVPHLLQSAQDQRVRPDMTATLAGPLEPLHVTVKGRKLTWFGHVTRHDFLCKIVLLCTLDGGRR</sequence>
<name>A0A9D4JA66_DREPO</name>
<gene>
    <name evidence="1" type="ORF">DPMN_132512</name>
</gene>